<organism evidence="14 15">
    <name type="scientific">Desulfovibrio gilichinskyi</name>
    <dbReference type="NCBI Taxonomy" id="1519643"/>
    <lineage>
        <taxon>Bacteria</taxon>
        <taxon>Pseudomonadati</taxon>
        <taxon>Thermodesulfobacteriota</taxon>
        <taxon>Desulfovibrionia</taxon>
        <taxon>Desulfovibrionales</taxon>
        <taxon>Desulfovibrionaceae</taxon>
        <taxon>Desulfovibrio</taxon>
    </lineage>
</organism>
<dbReference type="Gene3D" id="3.40.50.2300">
    <property type="match status" value="2"/>
</dbReference>
<dbReference type="Proteomes" id="UP000192906">
    <property type="component" value="Unassembled WGS sequence"/>
</dbReference>
<dbReference type="EC" id="2.7.13.3" evidence="2"/>
<dbReference type="CDD" id="cd17546">
    <property type="entry name" value="REC_hyHK_CKI1_RcsC-like"/>
    <property type="match status" value="1"/>
</dbReference>
<dbReference type="SUPFAM" id="SSF47226">
    <property type="entry name" value="Histidine-containing phosphotransfer domain, HPT domain"/>
    <property type="match status" value="1"/>
</dbReference>
<keyword evidence="4" id="KW-0808">Transferase</keyword>
<evidence type="ECO:0000256" key="10">
    <source>
        <dbReference type="PROSITE-ProRule" id="PRU00169"/>
    </source>
</evidence>
<sequence length="653" mass="71968">MISGKKILVVDDERIVSLDIQATLKRLGYGFAGDAVSGDEAISKVEELKPDLVLMDIKLHGKMDGVDAANIIIKTYDIPIIFLTAYADDTTINRAKLSGPYGYLLKPFEERDLRSAIEIALYKHGMEQEAKRALYNAEAANEAKSSFLATISHELRTPMNGILGLSEILLDTKIDSEQKEYIELIKGSATSLLNVLNEILDYSKIESRILELREGCFNLREVLTGVVNTHIAAAVKKKLGFECIVHPDVPYRLKGDSGRLIQILNNLVSNAIKYTDIGGLLIEVMPDSVEDEPYPAGFVRLLFAVTDSGHGISSEKADCIFNSFTQLEDYMTRKHGGIGLGLTISYNLVNMLQGAMWLETVPLSGSSFLFTAVFKIPETDAQAVHEHDCSIISFHGTKKILFVDDNAITRRVVSSFLENTDCELDTVENGREAIDLLMTKKFDMIIMDVQMPVMDGFETTELIRSGSIDNIDPDIPILALTAHSMKGDKTKCLQAGMNGYLSKPVRSSRLLEGIASIFNMTIGKSNCAAEIIDCDDGPSYLDIKGTIARFEGDDSLVRDVFSHFLRIVPAQIESIIKSAAESDFEVVVKGVMILREMALDVGAGKICQLARDIENIDSNGDLDCLSNMVARLKRETDTTLAVMSDYVLRSDLI</sequence>
<evidence type="ECO:0000256" key="1">
    <source>
        <dbReference type="ARBA" id="ARBA00000085"/>
    </source>
</evidence>
<dbReference type="GO" id="GO:0005886">
    <property type="term" value="C:plasma membrane"/>
    <property type="evidence" value="ECO:0007669"/>
    <property type="project" value="UniProtKB-SubCell"/>
</dbReference>
<dbReference type="Gene3D" id="1.20.120.160">
    <property type="entry name" value="HPT domain"/>
    <property type="match status" value="1"/>
</dbReference>
<dbReference type="CDD" id="cd17534">
    <property type="entry name" value="REC_DC-like"/>
    <property type="match status" value="1"/>
</dbReference>
<dbReference type="PROSITE" id="PS50894">
    <property type="entry name" value="HPT"/>
    <property type="match status" value="1"/>
</dbReference>
<dbReference type="GO" id="GO:0005524">
    <property type="term" value="F:ATP binding"/>
    <property type="evidence" value="ECO:0007669"/>
    <property type="project" value="UniProtKB-KW"/>
</dbReference>
<keyword evidence="15" id="KW-1185">Reference proteome</keyword>
<evidence type="ECO:0000256" key="8">
    <source>
        <dbReference type="ARBA" id="ARBA00023012"/>
    </source>
</evidence>
<protein>
    <recommendedName>
        <fullName evidence="2">histidine kinase</fullName>
        <ecNumber evidence="2">2.7.13.3</ecNumber>
    </recommendedName>
</protein>
<evidence type="ECO:0000256" key="9">
    <source>
        <dbReference type="PROSITE-ProRule" id="PRU00110"/>
    </source>
</evidence>
<feature type="domain" description="Histidine kinase" evidence="11">
    <location>
        <begin position="150"/>
        <end position="376"/>
    </location>
</feature>
<keyword evidence="8" id="KW-0902">Two-component regulatory system</keyword>
<evidence type="ECO:0000256" key="7">
    <source>
        <dbReference type="ARBA" id="ARBA00022840"/>
    </source>
</evidence>
<evidence type="ECO:0000313" key="14">
    <source>
        <dbReference type="EMBL" id="SME91948.1"/>
    </source>
</evidence>
<feature type="modified residue" description="4-aspartylphosphate" evidence="10">
    <location>
        <position position="56"/>
    </location>
</feature>
<dbReference type="InterPro" id="IPR036890">
    <property type="entry name" value="HATPase_C_sf"/>
</dbReference>
<reference evidence="15" key="1">
    <citation type="submission" date="2017-04" db="EMBL/GenBank/DDBJ databases">
        <authorList>
            <person name="Varghese N."/>
            <person name="Submissions S."/>
        </authorList>
    </citation>
    <scope>NUCLEOTIDE SEQUENCE [LARGE SCALE GENOMIC DNA]</scope>
    <source>
        <strain evidence="15">K3S</strain>
    </source>
</reference>
<dbReference type="SUPFAM" id="SSF47384">
    <property type="entry name" value="Homodimeric domain of signal transducing histidine kinase"/>
    <property type="match status" value="1"/>
</dbReference>
<evidence type="ECO:0000256" key="6">
    <source>
        <dbReference type="ARBA" id="ARBA00022777"/>
    </source>
</evidence>
<dbReference type="InterPro" id="IPR003594">
    <property type="entry name" value="HATPase_dom"/>
</dbReference>
<feature type="domain" description="HPt" evidence="13">
    <location>
        <begin position="553"/>
        <end position="646"/>
    </location>
</feature>
<accession>A0A1X7C8D0</accession>
<dbReference type="SMART" id="SM00448">
    <property type="entry name" value="REC"/>
    <property type="match status" value="2"/>
</dbReference>
<feature type="modified residue" description="4-aspartylphosphate" evidence="10">
    <location>
        <position position="448"/>
    </location>
</feature>
<dbReference type="InterPro" id="IPR004358">
    <property type="entry name" value="Sig_transdc_His_kin-like_C"/>
</dbReference>
<evidence type="ECO:0000259" key="11">
    <source>
        <dbReference type="PROSITE" id="PS50109"/>
    </source>
</evidence>
<dbReference type="FunFam" id="1.10.287.130:FF:000002">
    <property type="entry name" value="Two-component osmosensing histidine kinase"/>
    <property type="match status" value="1"/>
</dbReference>
<dbReference type="SMART" id="SM00387">
    <property type="entry name" value="HATPase_c"/>
    <property type="match status" value="1"/>
</dbReference>
<comment type="caution">
    <text evidence="9">Lacks conserved residue(s) required for the propagation of feature annotation.</text>
</comment>
<dbReference type="Pfam" id="PF02518">
    <property type="entry name" value="HATPase_c"/>
    <property type="match status" value="1"/>
</dbReference>
<dbReference type="Gene3D" id="3.30.565.10">
    <property type="entry name" value="Histidine kinase-like ATPase, C-terminal domain"/>
    <property type="match status" value="1"/>
</dbReference>
<dbReference type="SUPFAM" id="SSF55874">
    <property type="entry name" value="ATPase domain of HSP90 chaperone/DNA topoisomerase II/histidine kinase"/>
    <property type="match status" value="1"/>
</dbReference>
<keyword evidence="3 10" id="KW-0597">Phosphoprotein</keyword>
<name>A0A1X7C8D0_9BACT</name>
<dbReference type="EMBL" id="FWZU01000001">
    <property type="protein sequence ID" value="SME91948.1"/>
    <property type="molecule type" value="Genomic_DNA"/>
</dbReference>
<dbReference type="RefSeq" id="WP_245805440.1">
    <property type="nucleotide sequence ID" value="NZ_FWZU01000001.1"/>
</dbReference>
<dbReference type="PROSITE" id="PS50109">
    <property type="entry name" value="HIS_KIN"/>
    <property type="match status" value="1"/>
</dbReference>
<dbReference type="InterPro" id="IPR005467">
    <property type="entry name" value="His_kinase_dom"/>
</dbReference>
<evidence type="ECO:0000256" key="4">
    <source>
        <dbReference type="ARBA" id="ARBA00022679"/>
    </source>
</evidence>
<keyword evidence="5" id="KW-0547">Nucleotide-binding</keyword>
<dbReference type="Pfam" id="PF00512">
    <property type="entry name" value="HisKA"/>
    <property type="match status" value="1"/>
</dbReference>
<feature type="domain" description="Response regulatory" evidence="12">
    <location>
        <begin position="399"/>
        <end position="518"/>
    </location>
</feature>
<evidence type="ECO:0000256" key="2">
    <source>
        <dbReference type="ARBA" id="ARBA00012438"/>
    </source>
</evidence>
<dbReference type="GO" id="GO:0000155">
    <property type="term" value="F:phosphorelay sensor kinase activity"/>
    <property type="evidence" value="ECO:0007669"/>
    <property type="project" value="InterPro"/>
</dbReference>
<evidence type="ECO:0000256" key="3">
    <source>
        <dbReference type="ARBA" id="ARBA00022553"/>
    </source>
</evidence>
<evidence type="ECO:0000259" key="12">
    <source>
        <dbReference type="PROSITE" id="PS50110"/>
    </source>
</evidence>
<keyword evidence="6 14" id="KW-0418">Kinase</keyword>
<dbReference type="InterPro" id="IPR011006">
    <property type="entry name" value="CheY-like_superfamily"/>
</dbReference>
<feature type="domain" description="Response regulatory" evidence="12">
    <location>
        <begin position="6"/>
        <end position="121"/>
    </location>
</feature>
<evidence type="ECO:0000256" key="5">
    <source>
        <dbReference type="ARBA" id="ARBA00022741"/>
    </source>
</evidence>
<dbReference type="InterPro" id="IPR008207">
    <property type="entry name" value="Sig_transdc_His_kin_Hpt_dom"/>
</dbReference>
<dbReference type="InterPro" id="IPR036641">
    <property type="entry name" value="HPT_dom_sf"/>
</dbReference>
<dbReference type="PANTHER" id="PTHR45339:SF5">
    <property type="entry name" value="HISTIDINE KINASE"/>
    <property type="match status" value="1"/>
</dbReference>
<dbReference type="STRING" id="1519643.SAMN06295933_0497"/>
<dbReference type="CDD" id="cd00082">
    <property type="entry name" value="HisKA"/>
    <property type="match status" value="1"/>
</dbReference>
<dbReference type="SUPFAM" id="SSF52172">
    <property type="entry name" value="CheY-like"/>
    <property type="match status" value="2"/>
</dbReference>
<dbReference type="InterPro" id="IPR001789">
    <property type="entry name" value="Sig_transdc_resp-reg_receiver"/>
</dbReference>
<dbReference type="PANTHER" id="PTHR45339">
    <property type="entry name" value="HYBRID SIGNAL TRANSDUCTION HISTIDINE KINASE J"/>
    <property type="match status" value="1"/>
</dbReference>
<comment type="catalytic activity">
    <reaction evidence="1">
        <text>ATP + protein L-histidine = ADP + protein N-phospho-L-histidine.</text>
        <dbReference type="EC" id="2.7.13.3"/>
    </reaction>
</comment>
<dbReference type="InterPro" id="IPR003661">
    <property type="entry name" value="HisK_dim/P_dom"/>
</dbReference>
<dbReference type="SMART" id="SM00388">
    <property type="entry name" value="HisKA"/>
    <property type="match status" value="1"/>
</dbReference>
<evidence type="ECO:0000313" key="15">
    <source>
        <dbReference type="Proteomes" id="UP000192906"/>
    </source>
</evidence>
<dbReference type="Gene3D" id="1.10.287.130">
    <property type="match status" value="1"/>
</dbReference>
<evidence type="ECO:0000259" key="13">
    <source>
        <dbReference type="PROSITE" id="PS50894"/>
    </source>
</evidence>
<gene>
    <name evidence="14" type="ORF">SAMN06295933_0497</name>
</gene>
<dbReference type="PRINTS" id="PR00344">
    <property type="entry name" value="BCTRLSENSOR"/>
</dbReference>
<keyword evidence="7" id="KW-0067">ATP-binding</keyword>
<dbReference type="InterPro" id="IPR036097">
    <property type="entry name" value="HisK_dim/P_sf"/>
</dbReference>
<dbReference type="AlphaFoldDB" id="A0A1X7C8D0"/>
<proteinExistence type="predicted"/>
<dbReference type="Pfam" id="PF00072">
    <property type="entry name" value="Response_reg"/>
    <property type="match status" value="2"/>
</dbReference>
<dbReference type="PROSITE" id="PS50110">
    <property type="entry name" value="RESPONSE_REGULATORY"/>
    <property type="match status" value="2"/>
</dbReference>